<feature type="domain" description="Integrin alpha first immunoglubulin-like" evidence="15">
    <location>
        <begin position="458"/>
        <end position="625"/>
    </location>
</feature>
<dbReference type="FunFam" id="2.60.40.1530:FF:000001">
    <property type="entry name" value="Integrin subunit alpha 7"/>
    <property type="match status" value="1"/>
</dbReference>
<evidence type="ECO:0000256" key="6">
    <source>
        <dbReference type="ARBA" id="ARBA00022889"/>
    </source>
</evidence>
<keyword evidence="7 14" id="KW-1133">Transmembrane helix</keyword>
<dbReference type="OMA" id="AKKQWIT"/>
<evidence type="ECO:0000256" key="10">
    <source>
        <dbReference type="ARBA" id="ARBA00023157"/>
    </source>
</evidence>
<evidence type="ECO:0000259" key="17">
    <source>
        <dbReference type="Pfam" id="PF20806"/>
    </source>
</evidence>
<dbReference type="Gene3D" id="1.20.5.930">
    <property type="entry name" value="Bicelle-embedded integrin alpha(iib) transmembrane segment"/>
    <property type="match status" value="1"/>
</dbReference>
<evidence type="ECO:0000259" key="16">
    <source>
        <dbReference type="Pfam" id="PF20805"/>
    </source>
</evidence>
<dbReference type="AlphaFoldDB" id="A0A4W3IDZ6"/>
<keyword evidence="5" id="KW-0677">Repeat</keyword>
<reference evidence="18" key="4">
    <citation type="submission" date="2025-08" db="UniProtKB">
        <authorList>
            <consortium name="Ensembl"/>
        </authorList>
    </citation>
    <scope>IDENTIFICATION</scope>
</reference>
<dbReference type="InterPro" id="IPR018184">
    <property type="entry name" value="Integrin_alpha_C_CS"/>
</dbReference>
<keyword evidence="11 14" id="KW-0675">Receptor</keyword>
<evidence type="ECO:0000256" key="4">
    <source>
        <dbReference type="ARBA" id="ARBA00022729"/>
    </source>
</evidence>
<feature type="repeat" description="FG-GAP" evidence="13">
    <location>
        <begin position="414"/>
        <end position="473"/>
    </location>
</feature>
<dbReference type="Ensembl" id="ENSCMIT00000028935.1">
    <property type="protein sequence ID" value="ENSCMIP00000028484.1"/>
    <property type="gene ID" value="ENSCMIG00000012152.1"/>
</dbReference>
<evidence type="ECO:0000313" key="19">
    <source>
        <dbReference type="Proteomes" id="UP000314986"/>
    </source>
</evidence>
<dbReference type="GeneTree" id="ENSGT00940000155353"/>
<dbReference type="FunFam" id="2.60.40.1510:FF:000002">
    <property type="entry name" value="integrin alpha-6 isoform X2"/>
    <property type="match status" value="1"/>
</dbReference>
<dbReference type="SUPFAM" id="SSF69179">
    <property type="entry name" value="Integrin domains"/>
    <property type="match status" value="3"/>
</dbReference>
<dbReference type="PANTHER" id="PTHR23220:SF9">
    <property type="entry name" value="INTEGRIN ALPHA-6"/>
    <property type="match status" value="1"/>
</dbReference>
<accession>A0A4W3IDZ6</accession>
<dbReference type="FunCoup" id="A0A4W3IDZ6">
    <property type="interactions" value="458"/>
</dbReference>
<evidence type="ECO:0000256" key="11">
    <source>
        <dbReference type="ARBA" id="ARBA00023170"/>
    </source>
</evidence>
<feature type="domain" description="Integrin alpha second immunoglobulin-like" evidence="16">
    <location>
        <begin position="628"/>
        <end position="793"/>
    </location>
</feature>
<dbReference type="Gene3D" id="2.60.40.1530">
    <property type="entry name" value="ntegrin, alpha v. Chain A, domain 4"/>
    <property type="match status" value="1"/>
</dbReference>
<dbReference type="InterPro" id="IPR013519">
    <property type="entry name" value="Int_alpha_beta-p"/>
</dbReference>
<evidence type="ECO:0000256" key="9">
    <source>
        <dbReference type="ARBA" id="ARBA00023136"/>
    </source>
</evidence>
<dbReference type="PROSITE" id="PS00242">
    <property type="entry name" value="INTEGRIN_ALPHA"/>
    <property type="match status" value="1"/>
</dbReference>
<keyword evidence="19" id="KW-1185">Reference proteome</keyword>
<dbReference type="PRINTS" id="PR01185">
    <property type="entry name" value="INTEGRINA"/>
</dbReference>
<evidence type="ECO:0000256" key="2">
    <source>
        <dbReference type="ARBA" id="ARBA00008054"/>
    </source>
</evidence>
<dbReference type="Pfam" id="PF01839">
    <property type="entry name" value="FG-GAP"/>
    <property type="match status" value="2"/>
</dbReference>
<feature type="repeat" description="FG-GAP" evidence="13">
    <location>
        <begin position="293"/>
        <end position="354"/>
    </location>
</feature>
<keyword evidence="4 14" id="KW-0732">Signal</keyword>
<sequence>MAAAGKWLLIHFSLFSFATRTSAFNLDADNVLKKTGDGNSLFGFALAMHHQVTPRKELLVGAPKAKALSNQNANITGGLYKCPITSAERDCERVIFDNDANDDESKEDQWMGVSVASQKVGGKVCAHRYEQRRYRNTATESREVTGQCYILSEDLVFRDYEFDANVKICHGRLSSHKKFGICQQGVASTFGKDSDYAVYGVPGAYNWKGIVHVELRSTDFSIIDDGPYEVGDEGIRDESKVPVPGNSYLGFSLDSGKGITNQDKLTFVSGAPRANHTGAVVFLKMLLHSRNLETEHTLEGEGLASSFGYDVAVADLNSDGWNDIVVGAPQFFDKEAEIGGAVYIYINQKGDWSNIKPIRLNGTKDSMFGLAVENIGDINKDGYEDIAVGAPYSERGQVFIYHGSSSGINTTPAQVLEGKHLNAEYFGYSLTGRMDLDENNYPDIAVGSLGDSVFIYRARPVIDVKKTVTVSPQNIDFQKKNCNNGQLLLIFFSLHSMTVNACFQYTAYSNTYRPKITVQYLLDADTQRGKPDRQSRVSFVKAGQNQDNHQLSGSVTLRGQNEEKCVTEKLQLRENIKDKLHPISIAVGVTINQSNRKKRQAGNLQNLLPVLSQSEPAVAEVQFLKEGCGSDHVCQSNLKLNYRFCSRIDNQDRFNPLPKENGAPVFKLSDQKDIVLEVTVTNKPSNSQNPKKDGDDAHEAQLIATFPETLTYSAYRDLTIYQDKQLICSANQNGSQATCDLGNPLKRGSKITFYLILSTAGITLNTRHLDINLQLKTTSEQANLTPVIAKARVVIELLLSVVGAANPSQVYFGGSVTGESAMKTEEDVGSLIQYEFRIINLGKSLKNLDNARLVIMWPKEINNKKWLLYLMKITSKDIENVVCTPTSEINSLKLQESLKQSRKKREINKVESEEKSRGTFSFFSEKRKYKTLDCNQHSTAPCINISCPLKGLDSSAVLVLRSRLWNSTFLEEFSNLNYLDIIVKAMIVVESKANNVMVKNAVTEVRVTVFPEKTVIQYLGVPWWIIFVAVLAGILMLALLIFLLWKCGFFRRNRKGSPYDARYHKAEIHVQPSDKERLTTDA</sequence>
<dbReference type="InterPro" id="IPR048286">
    <property type="entry name" value="Integrin_alpha_Ig-like_3"/>
</dbReference>
<comment type="similarity">
    <text evidence="2 14">Belongs to the integrin alpha chain family.</text>
</comment>
<dbReference type="Proteomes" id="UP000314986">
    <property type="component" value="Unassembled WGS sequence"/>
</dbReference>
<keyword evidence="6 14" id="KW-0130">Cell adhesion</keyword>
<evidence type="ECO:0000256" key="12">
    <source>
        <dbReference type="ARBA" id="ARBA00023180"/>
    </source>
</evidence>
<feature type="repeat" description="FG-GAP" evidence="13">
    <location>
        <begin position="355"/>
        <end position="410"/>
    </location>
</feature>
<dbReference type="GO" id="GO:0098609">
    <property type="term" value="P:cell-cell adhesion"/>
    <property type="evidence" value="ECO:0007669"/>
    <property type="project" value="TreeGrafter"/>
</dbReference>
<evidence type="ECO:0000256" key="8">
    <source>
        <dbReference type="ARBA" id="ARBA00023037"/>
    </source>
</evidence>
<dbReference type="Gene3D" id="2.130.10.130">
    <property type="entry name" value="Integrin alpha, N-terminal"/>
    <property type="match status" value="1"/>
</dbReference>
<evidence type="ECO:0000256" key="1">
    <source>
        <dbReference type="ARBA" id="ARBA00004479"/>
    </source>
</evidence>
<dbReference type="InterPro" id="IPR028994">
    <property type="entry name" value="Integrin_alpha_N"/>
</dbReference>
<dbReference type="Pfam" id="PF08441">
    <property type="entry name" value="Integrin_A_Ig_1"/>
    <property type="match status" value="1"/>
</dbReference>
<proteinExistence type="inferred from homology"/>
<comment type="subcellular location">
    <subcellularLocation>
        <location evidence="1 14">Membrane</location>
        <topology evidence="1 14">Single-pass type I membrane protein</topology>
    </subcellularLocation>
</comment>
<dbReference type="GO" id="GO:0050900">
    <property type="term" value="P:leukocyte migration"/>
    <property type="evidence" value="ECO:0007669"/>
    <property type="project" value="TreeGrafter"/>
</dbReference>
<feature type="chain" id="PRO_5021511516" evidence="14">
    <location>
        <begin position="24"/>
        <end position="1082"/>
    </location>
</feature>
<dbReference type="Gene3D" id="2.60.40.1460">
    <property type="entry name" value="Integrin domains. Chain A, domain 2"/>
    <property type="match status" value="1"/>
</dbReference>
<feature type="signal peptide" evidence="14">
    <location>
        <begin position="1"/>
        <end position="23"/>
    </location>
</feature>
<dbReference type="GO" id="GO:0009897">
    <property type="term" value="C:external side of plasma membrane"/>
    <property type="evidence" value="ECO:0007669"/>
    <property type="project" value="TreeGrafter"/>
</dbReference>
<reference evidence="19" key="3">
    <citation type="journal article" date="2014" name="Nature">
        <title>Elephant shark genome provides unique insights into gnathostome evolution.</title>
        <authorList>
            <consortium name="International Elephant Shark Genome Sequencing Consortium"/>
            <person name="Venkatesh B."/>
            <person name="Lee A.P."/>
            <person name="Ravi V."/>
            <person name="Maurya A.K."/>
            <person name="Lian M.M."/>
            <person name="Swann J.B."/>
            <person name="Ohta Y."/>
            <person name="Flajnik M.F."/>
            <person name="Sutoh Y."/>
            <person name="Kasahara M."/>
            <person name="Hoon S."/>
            <person name="Gangu V."/>
            <person name="Roy S.W."/>
            <person name="Irimia M."/>
            <person name="Korzh V."/>
            <person name="Kondrychyn I."/>
            <person name="Lim Z.W."/>
            <person name="Tay B.H."/>
            <person name="Tohari S."/>
            <person name="Kong K.W."/>
            <person name="Ho S."/>
            <person name="Lorente-Galdos B."/>
            <person name="Quilez J."/>
            <person name="Marques-Bonet T."/>
            <person name="Raney B.J."/>
            <person name="Ingham P.W."/>
            <person name="Tay A."/>
            <person name="Hillier L.W."/>
            <person name="Minx P."/>
            <person name="Boehm T."/>
            <person name="Wilson R.K."/>
            <person name="Brenner S."/>
            <person name="Warren W.C."/>
        </authorList>
    </citation>
    <scope>NUCLEOTIDE SEQUENCE [LARGE SCALE GENOMIC DNA]</scope>
</reference>
<dbReference type="InterPro" id="IPR048285">
    <property type="entry name" value="Integrin_alpha_Ig-like_2"/>
</dbReference>
<dbReference type="GO" id="GO:0005178">
    <property type="term" value="F:integrin binding"/>
    <property type="evidence" value="ECO:0007669"/>
    <property type="project" value="TreeGrafter"/>
</dbReference>
<dbReference type="Pfam" id="PF20806">
    <property type="entry name" value="Integrin_A_Ig_3"/>
    <property type="match status" value="1"/>
</dbReference>
<evidence type="ECO:0000259" key="15">
    <source>
        <dbReference type="Pfam" id="PF08441"/>
    </source>
</evidence>
<dbReference type="SMART" id="SM00191">
    <property type="entry name" value="Int_alpha"/>
    <property type="match status" value="5"/>
</dbReference>
<organism evidence="18 19">
    <name type="scientific">Callorhinchus milii</name>
    <name type="common">Ghost shark</name>
    <dbReference type="NCBI Taxonomy" id="7868"/>
    <lineage>
        <taxon>Eukaryota</taxon>
        <taxon>Metazoa</taxon>
        <taxon>Chordata</taxon>
        <taxon>Craniata</taxon>
        <taxon>Vertebrata</taxon>
        <taxon>Chondrichthyes</taxon>
        <taxon>Holocephali</taxon>
        <taxon>Chimaeriformes</taxon>
        <taxon>Callorhinchidae</taxon>
        <taxon>Callorhinchus</taxon>
    </lineage>
</organism>
<gene>
    <name evidence="18" type="primary">LOC103176450</name>
</gene>
<reference evidence="18" key="5">
    <citation type="submission" date="2025-09" db="UniProtKB">
        <authorList>
            <consortium name="Ensembl"/>
        </authorList>
    </citation>
    <scope>IDENTIFICATION</scope>
</reference>
<dbReference type="SUPFAM" id="SSF69318">
    <property type="entry name" value="Integrin alpha N-terminal domain"/>
    <property type="match status" value="1"/>
</dbReference>
<evidence type="ECO:0000256" key="13">
    <source>
        <dbReference type="PROSITE-ProRule" id="PRU00803"/>
    </source>
</evidence>
<keyword evidence="9 14" id="KW-0472">Membrane</keyword>
<dbReference type="PROSITE" id="PS51470">
    <property type="entry name" value="FG_GAP"/>
    <property type="match status" value="3"/>
</dbReference>
<evidence type="ECO:0000256" key="7">
    <source>
        <dbReference type="ARBA" id="ARBA00022989"/>
    </source>
</evidence>
<dbReference type="InterPro" id="IPR032695">
    <property type="entry name" value="Integrin_dom_sf"/>
</dbReference>
<dbReference type="GO" id="GO:0008305">
    <property type="term" value="C:integrin complex"/>
    <property type="evidence" value="ECO:0007669"/>
    <property type="project" value="InterPro"/>
</dbReference>
<dbReference type="PANTHER" id="PTHR23220">
    <property type="entry name" value="INTEGRIN ALPHA"/>
    <property type="match status" value="1"/>
</dbReference>
<keyword evidence="3 14" id="KW-0812">Transmembrane</keyword>
<protein>
    <submittedName>
        <fullName evidence="18">Integrin subunit alpha 6</fullName>
    </submittedName>
</protein>
<dbReference type="STRING" id="7868.ENSCMIP00000028484"/>
<evidence type="ECO:0000313" key="18">
    <source>
        <dbReference type="Ensembl" id="ENSCMIP00000028484.1"/>
    </source>
</evidence>
<dbReference type="GO" id="GO:0007229">
    <property type="term" value="P:integrin-mediated signaling pathway"/>
    <property type="evidence" value="ECO:0007669"/>
    <property type="project" value="UniProtKB-KW"/>
</dbReference>
<feature type="transmembrane region" description="Helical" evidence="14">
    <location>
        <begin position="1023"/>
        <end position="1045"/>
    </location>
</feature>
<dbReference type="GO" id="GO:0033627">
    <property type="term" value="P:cell adhesion mediated by integrin"/>
    <property type="evidence" value="ECO:0007669"/>
    <property type="project" value="TreeGrafter"/>
</dbReference>
<dbReference type="InterPro" id="IPR013649">
    <property type="entry name" value="Integrin_alpha_Ig-like_1"/>
</dbReference>
<dbReference type="Gene3D" id="2.60.40.1510">
    <property type="entry name" value="ntegrin, alpha v. Chain A, domain 3"/>
    <property type="match status" value="1"/>
</dbReference>
<dbReference type="InParanoid" id="A0A4W3IDZ6"/>
<reference evidence="19" key="1">
    <citation type="journal article" date="2006" name="Science">
        <title>Ancient noncoding elements conserved in the human genome.</title>
        <authorList>
            <person name="Venkatesh B."/>
            <person name="Kirkness E.F."/>
            <person name="Loh Y.H."/>
            <person name="Halpern A.L."/>
            <person name="Lee A.P."/>
            <person name="Johnson J."/>
            <person name="Dandona N."/>
            <person name="Viswanathan L.D."/>
            <person name="Tay A."/>
            <person name="Venter J.C."/>
            <person name="Strausberg R.L."/>
            <person name="Brenner S."/>
        </authorList>
    </citation>
    <scope>NUCLEOTIDE SEQUENCE [LARGE SCALE GENOMIC DNA]</scope>
</reference>
<evidence type="ECO:0000256" key="5">
    <source>
        <dbReference type="ARBA" id="ARBA00022737"/>
    </source>
</evidence>
<keyword evidence="8 14" id="KW-0401">Integrin</keyword>
<dbReference type="InterPro" id="IPR013517">
    <property type="entry name" value="FG-GAP"/>
</dbReference>
<dbReference type="InterPro" id="IPR000413">
    <property type="entry name" value="Integrin_alpha"/>
</dbReference>
<dbReference type="Pfam" id="PF20805">
    <property type="entry name" value="Integrin_A_Ig_2"/>
    <property type="match status" value="1"/>
</dbReference>
<evidence type="ECO:0000256" key="3">
    <source>
        <dbReference type="ARBA" id="ARBA00022692"/>
    </source>
</evidence>
<dbReference type="FunFam" id="1.20.5.930:FF:000001">
    <property type="entry name" value="Integrin subunit alpha V"/>
    <property type="match status" value="1"/>
</dbReference>
<reference evidence="19" key="2">
    <citation type="journal article" date="2007" name="PLoS Biol.">
        <title>Survey sequencing and comparative analysis of the elephant shark (Callorhinchus milii) genome.</title>
        <authorList>
            <person name="Venkatesh B."/>
            <person name="Kirkness E.F."/>
            <person name="Loh Y.H."/>
            <person name="Halpern A.L."/>
            <person name="Lee A.P."/>
            <person name="Johnson J."/>
            <person name="Dandona N."/>
            <person name="Viswanathan L.D."/>
            <person name="Tay A."/>
            <person name="Venter J.C."/>
            <person name="Strausberg R.L."/>
            <person name="Brenner S."/>
        </authorList>
    </citation>
    <scope>NUCLEOTIDE SEQUENCE [LARGE SCALE GENOMIC DNA]</scope>
</reference>
<feature type="domain" description="Integrin alpha third immunoglobulin-like" evidence="17">
    <location>
        <begin position="799"/>
        <end position="1012"/>
    </location>
</feature>
<name>A0A4W3IDZ6_CALMI</name>
<evidence type="ECO:0000256" key="14">
    <source>
        <dbReference type="RuleBase" id="RU003762"/>
    </source>
</evidence>
<keyword evidence="10" id="KW-1015">Disulfide bond</keyword>
<dbReference type="GO" id="GO:0007160">
    <property type="term" value="P:cell-matrix adhesion"/>
    <property type="evidence" value="ECO:0007669"/>
    <property type="project" value="TreeGrafter"/>
</dbReference>
<keyword evidence="12" id="KW-0325">Glycoprotein</keyword>